<gene>
    <name evidence="2" type="ORF">GCM10009727_52590</name>
</gene>
<evidence type="ECO:0000313" key="2">
    <source>
        <dbReference type="EMBL" id="GAA2149243.1"/>
    </source>
</evidence>
<name>A0ABP5LKW0_9ACTN</name>
<dbReference type="NCBIfam" id="TIGR01643">
    <property type="entry name" value="YD_repeat_2x"/>
    <property type="match status" value="3"/>
</dbReference>
<sequence>MAISYSDGTPTVAYTYDKAGNVSTRTDATGTTTWGYTSRNLTAARQSTSGGGEIDWQYDAAGNLLNQLDARGTDHYVHNTRNLLASMTDGTGTQWLFKYDDDGNRTDTYFNYTSGPVAWSMHTVTSYDKSNRVTRVKTTGNSTSNPTISDLSYCYAKHVDGQGCSTATGDDTGLRQWSTDNAVNKTSVYTYDKGNRLTKATGVNGHDYGYAYDDDGNRTSQTVDGTTPRR</sequence>
<dbReference type="InterPro" id="IPR006530">
    <property type="entry name" value="YD"/>
</dbReference>
<reference evidence="3" key="1">
    <citation type="journal article" date="2019" name="Int. J. Syst. Evol. Microbiol.">
        <title>The Global Catalogue of Microorganisms (GCM) 10K type strain sequencing project: providing services to taxonomists for standard genome sequencing and annotation.</title>
        <authorList>
            <consortium name="The Broad Institute Genomics Platform"/>
            <consortium name="The Broad Institute Genome Sequencing Center for Infectious Disease"/>
            <person name="Wu L."/>
            <person name="Ma J."/>
        </authorList>
    </citation>
    <scope>NUCLEOTIDE SEQUENCE [LARGE SCALE GENOMIC DNA]</scope>
    <source>
        <strain evidence="3">JCM 13850</strain>
    </source>
</reference>
<dbReference type="Proteomes" id="UP001501020">
    <property type="component" value="Unassembled WGS sequence"/>
</dbReference>
<evidence type="ECO:0000256" key="1">
    <source>
        <dbReference type="SAM" id="MobiDB-lite"/>
    </source>
</evidence>
<feature type="region of interest" description="Disordered" evidence="1">
    <location>
        <begin position="208"/>
        <end position="230"/>
    </location>
</feature>
<evidence type="ECO:0000313" key="3">
    <source>
        <dbReference type="Proteomes" id="UP001501020"/>
    </source>
</evidence>
<organism evidence="2 3">
    <name type="scientific">Actinomadura napierensis</name>
    <dbReference type="NCBI Taxonomy" id="267854"/>
    <lineage>
        <taxon>Bacteria</taxon>
        <taxon>Bacillati</taxon>
        <taxon>Actinomycetota</taxon>
        <taxon>Actinomycetes</taxon>
        <taxon>Streptosporangiales</taxon>
        <taxon>Thermomonosporaceae</taxon>
        <taxon>Actinomadura</taxon>
    </lineage>
</organism>
<accession>A0ABP5LKW0</accession>
<proteinExistence type="predicted"/>
<dbReference type="EMBL" id="BAAAMR010000051">
    <property type="protein sequence ID" value="GAA2149243.1"/>
    <property type="molecule type" value="Genomic_DNA"/>
</dbReference>
<evidence type="ECO:0008006" key="4">
    <source>
        <dbReference type="Google" id="ProtNLM"/>
    </source>
</evidence>
<comment type="caution">
    <text evidence="2">The sequence shown here is derived from an EMBL/GenBank/DDBJ whole genome shotgun (WGS) entry which is preliminary data.</text>
</comment>
<feature type="compositionally biased region" description="Polar residues" evidence="1">
    <location>
        <begin position="218"/>
        <end position="230"/>
    </location>
</feature>
<keyword evidence="3" id="KW-1185">Reference proteome</keyword>
<dbReference type="Gene3D" id="2.180.10.10">
    <property type="entry name" value="RHS repeat-associated core"/>
    <property type="match status" value="2"/>
</dbReference>
<protein>
    <recommendedName>
        <fullName evidence="4">RHS repeat protein</fullName>
    </recommendedName>
</protein>